<dbReference type="PANTHER" id="PTHR34585">
    <property type="match status" value="1"/>
</dbReference>
<dbReference type="Proteomes" id="UP001595906">
    <property type="component" value="Unassembled WGS sequence"/>
</dbReference>
<comment type="caution">
    <text evidence="2">The sequence shown here is derived from an EMBL/GenBank/DDBJ whole genome shotgun (WGS) entry which is preliminary data.</text>
</comment>
<dbReference type="RefSeq" id="WP_379015326.1">
    <property type="nucleotide sequence ID" value="NZ_JBHSDC010000029.1"/>
</dbReference>
<feature type="domain" description="Helix-turn-helix" evidence="1">
    <location>
        <begin position="38"/>
        <end position="87"/>
    </location>
</feature>
<evidence type="ECO:0000259" key="1">
    <source>
        <dbReference type="Pfam" id="PF12728"/>
    </source>
</evidence>
<name>A0ABV8Q1P2_9BACT</name>
<reference evidence="3" key="1">
    <citation type="journal article" date="2019" name="Int. J. Syst. Evol. Microbiol.">
        <title>The Global Catalogue of Microorganisms (GCM) 10K type strain sequencing project: providing services to taxonomists for standard genome sequencing and annotation.</title>
        <authorList>
            <consortium name="The Broad Institute Genomics Platform"/>
            <consortium name="The Broad Institute Genome Sequencing Center for Infectious Disease"/>
            <person name="Wu L."/>
            <person name="Ma J."/>
        </authorList>
    </citation>
    <scope>NUCLEOTIDE SEQUENCE [LARGE SCALE GENOMIC DNA]</scope>
    <source>
        <strain evidence="3">CECT 8010</strain>
    </source>
</reference>
<proteinExistence type="predicted"/>
<dbReference type="SUPFAM" id="SSF46955">
    <property type="entry name" value="Putative DNA-binding domain"/>
    <property type="match status" value="1"/>
</dbReference>
<dbReference type="InterPro" id="IPR009061">
    <property type="entry name" value="DNA-bd_dom_put_sf"/>
</dbReference>
<evidence type="ECO:0000313" key="3">
    <source>
        <dbReference type="Proteomes" id="UP001595906"/>
    </source>
</evidence>
<dbReference type="PANTHER" id="PTHR34585:SF22">
    <property type="entry name" value="HELIX-TURN-HELIX DOMAIN-CONTAINING PROTEIN"/>
    <property type="match status" value="1"/>
</dbReference>
<accession>A0ABV8Q1P2</accession>
<dbReference type="Pfam" id="PF12728">
    <property type="entry name" value="HTH_17"/>
    <property type="match status" value="1"/>
</dbReference>
<gene>
    <name evidence="2" type="ORF">ACFOW1_14770</name>
</gene>
<sequence length="97" mass="11290">MSIIMITIHDLLAVKVEMLHEIRTILSTGVAAVPHRQWLKTWEVKEMLGVSLGTLRNMRKRGDIEYTKLGGLLLYNYQHIMTLIEQNKQQMNPKKCK</sequence>
<protein>
    <submittedName>
        <fullName evidence="2">Helix-turn-helix domain-containing protein</fullName>
    </submittedName>
</protein>
<organism evidence="2 3">
    <name type="scientific">Parasediminibacterium paludis</name>
    <dbReference type="NCBI Taxonomy" id="908966"/>
    <lineage>
        <taxon>Bacteria</taxon>
        <taxon>Pseudomonadati</taxon>
        <taxon>Bacteroidota</taxon>
        <taxon>Chitinophagia</taxon>
        <taxon>Chitinophagales</taxon>
        <taxon>Chitinophagaceae</taxon>
        <taxon>Parasediminibacterium</taxon>
    </lineage>
</organism>
<keyword evidence="3" id="KW-1185">Reference proteome</keyword>
<dbReference type="EMBL" id="JBHSDC010000029">
    <property type="protein sequence ID" value="MFC4233161.1"/>
    <property type="molecule type" value="Genomic_DNA"/>
</dbReference>
<evidence type="ECO:0000313" key="2">
    <source>
        <dbReference type="EMBL" id="MFC4233161.1"/>
    </source>
</evidence>
<dbReference type="InterPro" id="IPR041657">
    <property type="entry name" value="HTH_17"/>
</dbReference>